<proteinExistence type="predicted"/>
<sequence length="157" mass="17666">MFRLICQSTRPHESRGARRITLGTSNTVSPRDDETHAFEVSHTSQDELIRPNDHELLVEFRHTNGSMVNQTSDTSGQVLVQENRNSTNTRVKMGSEDQVKGDGGLEKETRKTNLTIVDGEKLAGRRHHLLNVASNINEKADAFIRSRKEAMKITNDV</sequence>
<reference evidence="1 2" key="1">
    <citation type="submission" date="2019-05" db="EMBL/GenBank/DDBJ databases">
        <title>Mikania micrantha, genome provides insights into the molecular mechanism of rapid growth.</title>
        <authorList>
            <person name="Liu B."/>
        </authorList>
    </citation>
    <scope>NUCLEOTIDE SEQUENCE [LARGE SCALE GENOMIC DNA]</scope>
    <source>
        <strain evidence="1">NLD-2019</strain>
        <tissue evidence="1">Leaf</tissue>
    </source>
</reference>
<gene>
    <name evidence="1" type="ORF">E3N88_33755</name>
</gene>
<dbReference type="EMBL" id="SZYD01000016">
    <property type="protein sequence ID" value="KAD3338234.1"/>
    <property type="molecule type" value="Genomic_DNA"/>
</dbReference>
<keyword evidence="2" id="KW-1185">Reference proteome</keyword>
<dbReference type="AlphaFoldDB" id="A0A5N6MCB4"/>
<name>A0A5N6MCB4_9ASTR</name>
<evidence type="ECO:0000313" key="1">
    <source>
        <dbReference type="EMBL" id="KAD3338234.1"/>
    </source>
</evidence>
<protein>
    <submittedName>
        <fullName evidence="1">Uncharacterized protein</fullName>
    </submittedName>
</protein>
<dbReference type="OrthoDB" id="1906709at2759"/>
<dbReference type="Proteomes" id="UP000326396">
    <property type="component" value="Linkage Group LG6"/>
</dbReference>
<evidence type="ECO:0000313" key="2">
    <source>
        <dbReference type="Proteomes" id="UP000326396"/>
    </source>
</evidence>
<comment type="caution">
    <text evidence="1">The sequence shown here is derived from an EMBL/GenBank/DDBJ whole genome shotgun (WGS) entry which is preliminary data.</text>
</comment>
<accession>A0A5N6MCB4</accession>
<organism evidence="1 2">
    <name type="scientific">Mikania micrantha</name>
    <name type="common">bitter vine</name>
    <dbReference type="NCBI Taxonomy" id="192012"/>
    <lineage>
        <taxon>Eukaryota</taxon>
        <taxon>Viridiplantae</taxon>
        <taxon>Streptophyta</taxon>
        <taxon>Embryophyta</taxon>
        <taxon>Tracheophyta</taxon>
        <taxon>Spermatophyta</taxon>
        <taxon>Magnoliopsida</taxon>
        <taxon>eudicotyledons</taxon>
        <taxon>Gunneridae</taxon>
        <taxon>Pentapetalae</taxon>
        <taxon>asterids</taxon>
        <taxon>campanulids</taxon>
        <taxon>Asterales</taxon>
        <taxon>Asteraceae</taxon>
        <taxon>Asteroideae</taxon>
        <taxon>Heliantheae alliance</taxon>
        <taxon>Eupatorieae</taxon>
        <taxon>Mikania</taxon>
    </lineage>
</organism>